<dbReference type="InterPro" id="IPR004827">
    <property type="entry name" value="bZIP"/>
</dbReference>
<dbReference type="PANTHER" id="PTHR23334">
    <property type="entry name" value="CCAAT/ENHANCER BINDING PROTEIN"/>
    <property type="match status" value="1"/>
</dbReference>
<dbReference type="GO" id="GO:0000981">
    <property type="term" value="F:DNA-binding transcription factor activity, RNA polymerase II-specific"/>
    <property type="evidence" value="ECO:0000318"/>
    <property type="project" value="GO_Central"/>
</dbReference>
<dbReference type="GO" id="GO:0006357">
    <property type="term" value="P:regulation of transcription by RNA polymerase II"/>
    <property type="evidence" value="ECO:0000318"/>
    <property type="project" value="GO_Central"/>
</dbReference>
<dbReference type="Gramene" id="HORVU.MOREX.r3.7HG0746830.1">
    <property type="protein sequence ID" value="HORVU.MOREX.r3.7HG0746830.1.CDS1"/>
    <property type="gene ID" value="HORVU.MOREX.r3.7HG0746830"/>
</dbReference>
<reference evidence="5" key="3">
    <citation type="submission" date="2022-01" db="UniProtKB">
        <authorList>
            <consortium name="EnsemblPlants"/>
        </authorList>
    </citation>
    <scope>IDENTIFICATION</scope>
    <source>
        <strain evidence="5">subsp. vulgare</strain>
    </source>
</reference>
<organism evidence="5 6">
    <name type="scientific">Hordeum vulgare subsp. vulgare</name>
    <name type="common">Domesticated barley</name>
    <dbReference type="NCBI Taxonomy" id="112509"/>
    <lineage>
        <taxon>Eukaryota</taxon>
        <taxon>Viridiplantae</taxon>
        <taxon>Streptophyta</taxon>
        <taxon>Embryophyta</taxon>
        <taxon>Tracheophyta</taxon>
        <taxon>Spermatophyta</taxon>
        <taxon>Magnoliopsida</taxon>
        <taxon>Liliopsida</taxon>
        <taxon>Poales</taxon>
        <taxon>Poaceae</taxon>
        <taxon>BOP clade</taxon>
        <taxon>Pooideae</taxon>
        <taxon>Triticodae</taxon>
        <taxon>Triticeae</taxon>
        <taxon>Hordeinae</taxon>
        <taxon>Hordeum</taxon>
    </lineage>
</organism>
<sequence>MLSMPHRLFFPMKKSCTNIDERISHHVDILCKSKAKQKNLQQQAARGHGLIKRPPVCLLLIAAMDDGHLDCSSIGSYFDDILMDTEQQLACCTHTHTCNPPDHHLHHTHTCLHVHSNFTASASSDAGAGAETPAEFEDAHNTFRSKRRRPSGNQAAVRKYREKKKAHTVLLEEEAARLRAMNEELGKKVQDHAALEAEAARLRCLLVDVRGRIEGEIGAFPYHRRPAKGAGQGGAQIMSSCDFIGTCEQPHTCFH</sequence>
<keyword evidence="1" id="KW-0805">Transcription regulation</keyword>
<dbReference type="Pfam" id="PF07716">
    <property type="entry name" value="bZIP_2"/>
    <property type="match status" value="1"/>
</dbReference>
<dbReference type="GO" id="GO:0000978">
    <property type="term" value="F:RNA polymerase II cis-regulatory region sequence-specific DNA binding"/>
    <property type="evidence" value="ECO:0000318"/>
    <property type="project" value="GO_Central"/>
</dbReference>
<dbReference type="AlphaFoldDB" id="A0A8I6YKI5"/>
<proteinExistence type="predicted"/>
<reference evidence="5" key="2">
    <citation type="submission" date="2020-10" db="EMBL/GenBank/DDBJ databases">
        <authorList>
            <person name="Scholz U."/>
            <person name="Mascher M."/>
            <person name="Fiebig A."/>
        </authorList>
    </citation>
    <scope>NUCLEOTIDE SEQUENCE [LARGE SCALE GENOMIC DNA]</scope>
    <source>
        <strain evidence="5">cv. Morex</strain>
    </source>
</reference>
<reference evidence="6" key="1">
    <citation type="journal article" date="2012" name="Nature">
        <title>A physical, genetic and functional sequence assembly of the barley genome.</title>
        <authorList>
            <consortium name="The International Barley Genome Sequencing Consortium"/>
            <person name="Mayer K.F."/>
            <person name="Waugh R."/>
            <person name="Brown J.W."/>
            <person name="Schulman A."/>
            <person name="Langridge P."/>
            <person name="Platzer M."/>
            <person name="Fincher G.B."/>
            <person name="Muehlbauer G.J."/>
            <person name="Sato K."/>
            <person name="Close T.J."/>
            <person name="Wise R.P."/>
            <person name="Stein N."/>
        </authorList>
    </citation>
    <scope>NUCLEOTIDE SEQUENCE [LARGE SCALE GENOMIC DNA]</scope>
    <source>
        <strain evidence="6">cv. Morex</strain>
    </source>
</reference>
<feature type="domain" description="BZIP" evidence="4">
    <location>
        <begin position="141"/>
        <end position="208"/>
    </location>
</feature>
<dbReference type="Proteomes" id="UP000011116">
    <property type="component" value="Chromosome 7H"/>
</dbReference>
<evidence type="ECO:0000259" key="4">
    <source>
        <dbReference type="SMART" id="SM00338"/>
    </source>
</evidence>
<evidence type="ECO:0000256" key="3">
    <source>
        <dbReference type="SAM" id="MobiDB-lite"/>
    </source>
</evidence>
<evidence type="ECO:0000313" key="6">
    <source>
        <dbReference type="Proteomes" id="UP000011116"/>
    </source>
</evidence>
<dbReference type="PANTHER" id="PTHR23334:SF56">
    <property type="entry name" value="BZIP DOMAIN-CONTAINING PROTEIN"/>
    <property type="match status" value="1"/>
</dbReference>
<dbReference type="CDD" id="cd14686">
    <property type="entry name" value="bZIP"/>
    <property type="match status" value="1"/>
</dbReference>
<evidence type="ECO:0000313" key="5">
    <source>
        <dbReference type="EnsemblPlants" id="HORVU.MOREX.r3.7HG0746830.1.CDS1"/>
    </source>
</evidence>
<dbReference type="InterPro" id="IPR046347">
    <property type="entry name" value="bZIP_sf"/>
</dbReference>
<protein>
    <recommendedName>
        <fullName evidence="4">BZIP domain-containing protein</fullName>
    </recommendedName>
</protein>
<name>A0A8I6YKI5_HORVV</name>
<dbReference type="SMR" id="A0A8I6YKI5"/>
<accession>A0A8I6YKI5</accession>
<feature type="region of interest" description="Disordered" evidence="3">
    <location>
        <begin position="139"/>
        <end position="159"/>
    </location>
</feature>
<dbReference type="EnsemblPlants" id="HORVU.MOREX.r3.7HG0746830.1">
    <property type="protein sequence ID" value="HORVU.MOREX.r3.7HG0746830.1.CDS1"/>
    <property type="gene ID" value="HORVU.MOREX.r3.7HG0746830"/>
</dbReference>
<evidence type="ECO:0000256" key="2">
    <source>
        <dbReference type="ARBA" id="ARBA00023163"/>
    </source>
</evidence>
<dbReference type="Gene3D" id="1.20.5.170">
    <property type="match status" value="1"/>
</dbReference>
<dbReference type="SUPFAM" id="SSF57959">
    <property type="entry name" value="Leucine zipper domain"/>
    <property type="match status" value="1"/>
</dbReference>
<dbReference type="SMART" id="SM00338">
    <property type="entry name" value="BRLZ"/>
    <property type="match status" value="1"/>
</dbReference>
<evidence type="ECO:0000256" key="1">
    <source>
        <dbReference type="ARBA" id="ARBA00023015"/>
    </source>
</evidence>
<dbReference type="InterPro" id="IPR031106">
    <property type="entry name" value="C/EBP"/>
</dbReference>
<keyword evidence="6" id="KW-1185">Reference proteome</keyword>
<dbReference type="GO" id="GO:0006351">
    <property type="term" value="P:DNA-templated transcription"/>
    <property type="evidence" value="ECO:0007669"/>
    <property type="project" value="InterPro"/>
</dbReference>
<keyword evidence="2" id="KW-0804">Transcription</keyword>